<sequence length="133" mass="14690">MDLENLNNSLSRHEVRFDGNGIVVAGKHYAYSDIVSVHYMKPSKRGAIRSGSFFAIVALAGWVVLASQNQSQSAKLAMALLIAVIAARLYLFAKVFSKLKLVLKSGETVTVLQKRDMIAADRIYEHLMAHKAK</sequence>
<feature type="transmembrane region" description="Helical" evidence="1">
    <location>
        <begin position="46"/>
        <end position="65"/>
    </location>
</feature>
<accession>A0ABY4EAG4</accession>
<proteinExistence type="predicted"/>
<reference evidence="2 3" key="1">
    <citation type="journal article" date="2022" name="Res Sq">
        <title>Evolution of multicellular longitudinally dividing oral cavity symbionts (Neisseriaceae).</title>
        <authorList>
            <person name="Nyongesa S."/>
            <person name="Weber P."/>
            <person name="Bernet E."/>
            <person name="Pullido F."/>
            <person name="Nieckarz M."/>
            <person name="Delaby M."/>
            <person name="Nieves C."/>
            <person name="Viehboeck T."/>
            <person name="Krause N."/>
            <person name="Rivera-Millot A."/>
            <person name="Nakamura A."/>
            <person name="Vischer N."/>
            <person name="VanNieuwenhze M."/>
            <person name="Brun Y."/>
            <person name="Cava F."/>
            <person name="Bulgheresi S."/>
            <person name="Veyrier F."/>
        </authorList>
    </citation>
    <scope>NUCLEOTIDE SEQUENCE [LARGE SCALE GENOMIC DNA]</scope>
    <source>
        <strain evidence="2 3">SN4</strain>
    </source>
</reference>
<keyword evidence="1" id="KW-0472">Membrane</keyword>
<dbReference type="RefSeq" id="WP_147645358.1">
    <property type="nucleotide sequence ID" value="NZ_CABKVG010000008.1"/>
</dbReference>
<keyword evidence="1" id="KW-1133">Transmembrane helix</keyword>
<evidence type="ECO:0000256" key="1">
    <source>
        <dbReference type="SAM" id="Phobius"/>
    </source>
</evidence>
<evidence type="ECO:0000313" key="3">
    <source>
        <dbReference type="Proteomes" id="UP000832011"/>
    </source>
</evidence>
<dbReference type="Proteomes" id="UP000832011">
    <property type="component" value="Chromosome"/>
</dbReference>
<keyword evidence="3" id="KW-1185">Reference proteome</keyword>
<organism evidence="2 3">
    <name type="scientific">Vitreoscilla massiliensis</name>
    <dbReference type="NCBI Taxonomy" id="1689272"/>
    <lineage>
        <taxon>Bacteria</taxon>
        <taxon>Pseudomonadati</taxon>
        <taxon>Pseudomonadota</taxon>
        <taxon>Betaproteobacteria</taxon>
        <taxon>Neisseriales</taxon>
        <taxon>Neisseriaceae</taxon>
        <taxon>Vitreoscilla</taxon>
    </lineage>
</organism>
<gene>
    <name evidence="2" type="ORF">LVJ82_05415</name>
</gene>
<protein>
    <submittedName>
        <fullName evidence="2">DUF6232 family protein</fullName>
    </submittedName>
</protein>
<keyword evidence="1" id="KW-0812">Transmembrane</keyword>
<evidence type="ECO:0000313" key="2">
    <source>
        <dbReference type="EMBL" id="UOO90417.1"/>
    </source>
</evidence>
<feature type="transmembrane region" description="Helical" evidence="1">
    <location>
        <begin position="77"/>
        <end position="96"/>
    </location>
</feature>
<dbReference type="EMBL" id="CP091511">
    <property type="protein sequence ID" value="UOO90417.1"/>
    <property type="molecule type" value="Genomic_DNA"/>
</dbReference>
<dbReference type="InterPro" id="IPR045629">
    <property type="entry name" value="DUF6232"/>
</dbReference>
<dbReference type="Pfam" id="PF19744">
    <property type="entry name" value="DUF6232"/>
    <property type="match status" value="1"/>
</dbReference>
<name>A0ABY4EAG4_9NEIS</name>